<evidence type="ECO:0000313" key="19">
    <source>
        <dbReference type="EMBL" id="CAI8015602.1"/>
    </source>
</evidence>
<dbReference type="InterPro" id="IPR002049">
    <property type="entry name" value="LE_dom"/>
</dbReference>
<feature type="domain" description="Fibronectin type-III" evidence="18">
    <location>
        <begin position="503"/>
        <end position="602"/>
    </location>
</feature>
<keyword evidence="5" id="KW-0732">Signal</keyword>
<keyword evidence="8" id="KW-0175">Coiled coil</keyword>
<feature type="domain" description="Laminin EGF-like" evidence="17">
    <location>
        <begin position="269"/>
        <end position="320"/>
    </location>
</feature>
<dbReference type="PANTHER" id="PTHR46957:SF7">
    <property type="entry name" value="USHERIN"/>
    <property type="match status" value="1"/>
</dbReference>
<dbReference type="SUPFAM" id="SSF57196">
    <property type="entry name" value="EGF/Laminin"/>
    <property type="match status" value="4"/>
</dbReference>
<feature type="domain" description="Laminin EGF-like" evidence="17">
    <location>
        <begin position="74"/>
        <end position="120"/>
    </location>
</feature>
<feature type="disulfide bond" evidence="14">
    <location>
        <begin position="95"/>
        <end position="104"/>
    </location>
</feature>
<evidence type="ECO:0000256" key="9">
    <source>
        <dbReference type="ARBA" id="ARBA00023157"/>
    </source>
</evidence>
<feature type="domain" description="Laminin EGF-like" evidence="17">
    <location>
        <begin position="121"/>
        <end position="173"/>
    </location>
</feature>
<evidence type="ECO:0000256" key="14">
    <source>
        <dbReference type="PROSITE-ProRule" id="PRU00460"/>
    </source>
</evidence>
<keyword evidence="4" id="KW-0272">Extracellular matrix</keyword>
<feature type="domain" description="Fibronectin type-III" evidence="18">
    <location>
        <begin position="1455"/>
        <end position="1539"/>
    </location>
</feature>
<feature type="disulfide bond" evidence="14">
    <location>
        <begin position="26"/>
        <end position="38"/>
    </location>
</feature>
<feature type="domain" description="Fibronectin type-III" evidence="18">
    <location>
        <begin position="3364"/>
        <end position="3447"/>
    </location>
</feature>
<dbReference type="InterPro" id="IPR001791">
    <property type="entry name" value="Laminin_G"/>
</dbReference>
<feature type="domain" description="Fibronectin type-III" evidence="18">
    <location>
        <begin position="3272"/>
        <end position="3362"/>
    </location>
</feature>
<dbReference type="GO" id="GO:0005604">
    <property type="term" value="C:basement membrane"/>
    <property type="evidence" value="ECO:0007669"/>
    <property type="project" value="UniProtKB-SubCell"/>
</dbReference>
<reference evidence="19" key="1">
    <citation type="submission" date="2023-03" db="EMBL/GenBank/DDBJ databases">
        <authorList>
            <person name="Steffen K."/>
            <person name="Cardenas P."/>
        </authorList>
    </citation>
    <scope>NUCLEOTIDE SEQUENCE</scope>
</reference>
<keyword evidence="11" id="KW-0966">Cell projection</keyword>
<feature type="domain" description="Fibronectin type-III" evidence="18">
    <location>
        <begin position="2023"/>
        <end position="2144"/>
    </location>
</feature>
<dbReference type="CDD" id="cd00063">
    <property type="entry name" value="FN3"/>
    <property type="match status" value="27"/>
</dbReference>
<feature type="domain" description="Fibronectin type-III" evidence="18">
    <location>
        <begin position="2791"/>
        <end position="2885"/>
    </location>
</feature>
<dbReference type="FunFam" id="2.10.25.10:FF:000090">
    <property type="entry name" value="laminin subunit alpha"/>
    <property type="match status" value="1"/>
</dbReference>
<keyword evidence="7" id="KW-0084">Basement membrane</keyword>
<dbReference type="FunFam" id="2.10.25.10:FF:000135">
    <property type="entry name" value="Laminin subunit beta 4"/>
    <property type="match status" value="1"/>
</dbReference>
<feature type="domain" description="Laminin EGF-like" evidence="17">
    <location>
        <begin position="223"/>
        <end position="268"/>
    </location>
</feature>
<keyword evidence="12 14" id="KW-0424">Laminin EGF-like domain</keyword>
<evidence type="ECO:0000256" key="11">
    <source>
        <dbReference type="ARBA" id="ARBA00023273"/>
    </source>
</evidence>
<feature type="disulfide bond" evidence="14">
    <location>
        <begin position="74"/>
        <end position="86"/>
    </location>
</feature>
<dbReference type="FunFam" id="2.10.25.10:FF:000074">
    <property type="entry name" value="Laminin subunit alpha"/>
    <property type="match status" value="1"/>
</dbReference>
<evidence type="ECO:0000256" key="7">
    <source>
        <dbReference type="ARBA" id="ARBA00022869"/>
    </source>
</evidence>
<evidence type="ECO:0000256" key="6">
    <source>
        <dbReference type="ARBA" id="ARBA00022737"/>
    </source>
</evidence>
<dbReference type="PRINTS" id="PR00011">
    <property type="entry name" value="EGFLAMININ"/>
</dbReference>
<feature type="domain" description="Fibronectin type-III" evidence="18">
    <location>
        <begin position="1168"/>
        <end position="1272"/>
    </location>
</feature>
<feature type="domain" description="Fibronectin type-III" evidence="18">
    <location>
        <begin position="2334"/>
        <end position="2424"/>
    </location>
</feature>
<dbReference type="SUPFAM" id="SSF49899">
    <property type="entry name" value="Concanavalin A-like lectins/glucanases"/>
    <property type="match status" value="2"/>
</dbReference>
<dbReference type="Gene3D" id="2.60.40.10">
    <property type="entry name" value="Immunoglobulins"/>
    <property type="match status" value="31"/>
</dbReference>
<feature type="domain" description="Fibronectin type-III" evidence="18">
    <location>
        <begin position="1540"/>
        <end position="1639"/>
    </location>
</feature>
<dbReference type="SMART" id="SM00282">
    <property type="entry name" value="LamG"/>
    <property type="match status" value="2"/>
</dbReference>
<dbReference type="PROSITE" id="PS50025">
    <property type="entry name" value="LAM_G_DOMAIN"/>
    <property type="match status" value="2"/>
</dbReference>
<evidence type="ECO:0000256" key="3">
    <source>
        <dbReference type="ARBA" id="ARBA00022525"/>
    </source>
</evidence>
<feature type="domain" description="Laminin G" evidence="16">
    <location>
        <begin position="746"/>
        <end position="928"/>
    </location>
</feature>
<evidence type="ECO:0000256" key="8">
    <source>
        <dbReference type="ARBA" id="ARBA00023054"/>
    </source>
</evidence>
<evidence type="ECO:0000256" key="2">
    <source>
        <dbReference type="ARBA" id="ARBA00004316"/>
    </source>
</evidence>
<evidence type="ECO:0000259" key="16">
    <source>
        <dbReference type="PROSITE" id="PS50025"/>
    </source>
</evidence>
<dbReference type="CDD" id="cd00055">
    <property type="entry name" value="EGF_Lam"/>
    <property type="match status" value="6"/>
</dbReference>
<protein>
    <submittedName>
        <fullName evidence="19">Usherin</fullName>
    </submittedName>
</protein>
<dbReference type="Proteomes" id="UP001174909">
    <property type="component" value="Unassembled WGS sequence"/>
</dbReference>
<dbReference type="CDD" id="cd00110">
    <property type="entry name" value="LamG"/>
    <property type="match status" value="2"/>
</dbReference>
<evidence type="ECO:0000256" key="10">
    <source>
        <dbReference type="ARBA" id="ARBA00023180"/>
    </source>
</evidence>
<gene>
    <name evidence="19" type="ORF">GBAR_LOCUS9638</name>
</gene>
<dbReference type="PROSITE" id="PS50027">
    <property type="entry name" value="EGF_LAM_2"/>
    <property type="match status" value="5"/>
</dbReference>
<feature type="disulfide bond" evidence="14">
    <location>
        <begin position="47"/>
        <end position="56"/>
    </location>
</feature>
<feature type="domain" description="Fibronectin type-III" evidence="18">
    <location>
        <begin position="2891"/>
        <end position="2989"/>
    </location>
</feature>
<feature type="domain" description="Fibronectin type-III" evidence="18">
    <location>
        <begin position="3081"/>
        <end position="3173"/>
    </location>
</feature>
<dbReference type="Pfam" id="PF00041">
    <property type="entry name" value="fn3"/>
    <property type="match status" value="21"/>
</dbReference>
<evidence type="ECO:0000256" key="15">
    <source>
        <dbReference type="SAM" id="MobiDB-lite"/>
    </source>
</evidence>
<keyword evidence="3" id="KW-0964">Secreted</keyword>
<evidence type="ECO:0000256" key="5">
    <source>
        <dbReference type="ARBA" id="ARBA00022729"/>
    </source>
</evidence>
<dbReference type="GO" id="GO:0042995">
    <property type="term" value="C:cell projection"/>
    <property type="evidence" value="ECO:0007669"/>
    <property type="project" value="UniProtKB-SubCell"/>
</dbReference>
<feature type="domain" description="Fibronectin type-III" evidence="18">
    <location>
        <begin position="2147"/>
        <end position="2241"/>
    </location>
</feature>
<feature type="disulfide bond" evidence="13">
    <location>
        <begin position="901"/>
        <end position="928"/>
    </location>
</feature>
<dbReference type="SUPFAM" id="SSF49265">
    <property type="entry name" value="Fibronectin type III"/>
    <property type="match status" value="18"/>
</dbReference>
<evidence type="ECO:0000259" key="18">
    <source>
        <dbReference type="PROSITE" id="PS50853"/>
    </source>
</evidence>
<feature type="domain" description="Fibronectin type-III" evidence="18">
    <location>
        <begin position="2242"/>
        <end position="2333"/>
    </location>
</feature>
<keyword evidence="9 14" id="KW-1015">Disulfide bond</keyword>
<feature type="domain" description="Fibronectin type-III" evidence="18">
    <location>
        <begin position="3174"/>
        <end position="3269"/>
    </location>
</feature>
<feature type="domain" description="Fibronectin type-III" evidence="18">
    <location>
        <begin position="603"/>
        <end position="694"/>
    </location>
</feature>
<feature type="domain" description="Fibronectin type-III" evidence="18">
    <location>
        <begin position="2703"/>
        <end position="2787"/>
    </location>
</feature>
<dbReference type="SMART" id="SM00060">
    <property type="entry name" value="FN3"/>
    <property type="match status" value="31"/>
</dbReference>
<feature type="disulfide bond" evidence="14">
    <location>
        <begin position="223"/>
        <end position="235"/>
    </location>
</feature>
<feature type="domain" description="Fibronectin type-III" evidence="18">
    <location>
        <begin position="1822"/>
        <end position="1921"/>
    </location>
</feature>
<feature type="disulfide bond" evidence="14">
    <location>
        <begin position="291"/>
        <end position="300"/>
    </location>
</feature>
<feature type="domain" description="Fibronectin type-III" evidence="18">
    <location>
        <begin position="1273"/>
        <end position="1358"/>
    </location>
</feature>
<comment type="caution">
    <text evidence="14">Lacks conserved residue(s) required for the propagation of feature annotation.</text>
</comment>
<name>A0AA35RSM4_GEOBA</name>
<comment type="caution">
    <text evidence="19">The sequence shown here is derived from an EMBL/GenBank/DDBJ whole genome shotgun (WGS) entry which is preliminary data.</text>
</comment>
<dbReference type="InterPro" id="IPR013783">
    <property type="entry name" value="Ig-like_fold"/>
</dbReference>
<feature type="domain" description="Fibronectin type-III" evidence="18">
    <location>
        <begin position="2607"/>
        <end position="2699"/>
    </location>
</feature>
<dbReference type="FunFam" id="2.10.25.10:FF:000209">
    <property type="entry name" value="Laminin subunit alpha 5"/>
    <property type="match status" value="1"/>
</dbReference>
<dbReference type="Gene3D" id="2.60.120.200">
    <property type="match status" value="2"/>
</dbReference>
<keyword evidence="20" id="KW-1185">Reference proteome</keyword>
<feature type="disulfide bond" evidence="14">
    <location>
        <begin position="144"/>
        <end position="153"/>
    </location>
</feature>
<dbReference type="EMBL" id="CASHTH010001462">
    <property type="protein sequence ID" value="CAI8015602.1"/>
    <property type="molecule type" value="Genomic_DNA"/>
</dbReference>
<feature type="domain" description="Fibronectin type-III" evidence="18">
    <location>
        <begin position="1922"/>
        <end position="2022"/>
    </location>
</feature>
<dbReference type="FunFam" id="2.60.40.10:FF:001379">
    <property type="entry name" value="Usherin"/>
    <property type="match status" value="1"/>
</dbReference>
<dbReference type="SMART" id="SM00180">
    <property type="entry name" value="EGF_Lam"/>
    <property type="match status" value="6"/>
</dbReference>
<dbReference type="InterPro" id="IPR013320">
    <property type="entry name" value="ConA-like_dom_sf"/>
</dbReference>
<dbReference type="InterPro" id="IPR003961">
    <property type="entry name" value="FN3_dom"/>
</dbReference>
<feature type="domain" description="Fibronectin type-III" evidence="18">
    <location>
        <begin position="324"/>
        <end position="408"/>
    </location>
</feature>
<dbReference type="Pfam" id="PF02210">
    <property type="entry name" value="Laminin_G_2"/>
    <property type="match status" value="2"/>
</dbReference>
<keyword evidence="6" id="KW-0677">Repeat</keyword>
<feature type="disulfide bond" evidence="14">
    <location>
        <begin position="225"/>
        <end position="242"/>
    </location>
</feature>
<feature type="domain" description="Laminin G" evidence="16">
    <location>
        <begin position="933"/>
        <end position="1116"/>
    </location>
</feature>
<dbReference type="Gene3D" id="2.10.25.10">
    <property type="entry name" value="Laminin"/>
    <property type="match status" value="6"/>
</dbReference>
<feature type="domain" description="Fibronectin type-III" evidence="18">
    <location>
        <begin position="2993"/>
        <end position="3080"/>
    </location>
</feature>
<evidence type="ECO:0000256" key="13">
    <source>
        <dbReference type="PROSITE-ProRule" id="PRU00122"/>
    </source>
</evidence>
<dbReference type="InterPro" id="IPR050713">
    <property type="entry name" value="RTP_Phos/Ushers"/>
</dbReference>
<feature type="domain" description="Fibronectin type-III" evidence="18">
    <location>
        <begin position="412"/>
        <end position="502"/>
    </location>
</feature>
<evidence type="ECO:0000256" key="4">
    <source>
        <dbReference type="ARBA" id="ARBA00022530"/>
    </source>
</evidence>
<feature type="domain" description="Fibronectin type-III" evidence="18">
    <location>
        <begin position="1640"/>
        <end position="1734"/>
    </location>
</feature>
<dbReference type="Pfam" id="PF00053">
    <property type="entry name" value="EGF_laminin"/>
    <property type="match status" value="6"/>
</dbReference>
<feature type="domain" description="Fibronectin type-III" evidence="18">
    <location>
        <begin position="2428"/>
        <end position="2513"/>
    </location>
</feature>
<evidence type="ECO:0000313" key="20">
    <source>
        <dbReference type="Proteomes" id="UP001174909"/>
    </source>
</evidence>
<keyword evidence="10" id="KW-0325">Glycoprotein</keyword>
<feature type="region of interest" description="Disordered" evidence="15">
    <location>
        <begin position="490"/>
        <end position="510"/>
    </location>
</feature>
<dbReference type="PROSITE" id="PS50853">
    <property type="entry name" value="FN3"/>
    <property type="match status" value="29"/>
</dbReference>
<feature type="domain" description="Fibronectin type-III" evidence="18">
    <location>
        <begin position="2517"/>
        <end position="2606"/>
    </location>
</feature>
<feature type="domain" description="Fibronectin type-III" evidence="18">
    <location>
        <begin position="3448"/>
        <end position="3539"/>
    </location>
</feature>
<accession>A0AA35RSM4</accession>
<evidence type="ECO:0000256" key="1">
    <source>
        <dbReference type="ARBA" id="ARBA00004302"/>
    </source>
</evidence>
<dbReference type="PANTHER" id="PTHR46957">
    <property type="entry name" value="CYTOKINE RECEPTOR"/>
    <property type="match status" value="1"/>
</dbReference>
<sequence>MGLKCDQCVNGTTRLSDMNMDGCSFCQCSSIGSLSTACDTVTGACECKPGVGGSNCDECLDGYFGFSDEGCQPCMCNERGSTSTVCDKETGGCVCRPNVEGHVCDTCSSGYYNLSAGCVDCGCNTNGTVDGNATCLQDRGQCLCKENVEGRTCDTCSSGFTALSAGNSAGCEACNCSELGTDLSESICDPLSSQCECLPSATGHRCDSCVSGFRITQEGCVECDCDPNGSSSSVCDIGSGECPCNQGVGGERCDFCISGFFNFPSCEPCNCDSAGTVDGAECDVVTGVCNCKMFVMGATCNSCLLGYQQLDVLNPFGCSAAPDEQGPPTTTLRASTYIELTWNPPEMPNGVILGYQVYRNNSNIANTTETVYNDTGLTPNTYYNYYIESFNVIDSTVSSEVVLKTLEGIPTGISAPALTVLNSTSIFVMWMEPTVTHGAISRYILLVQSEGSEYTEVFRGNAFSYVVTNLRPFTSYSFIVQACTNGGCGSSPSSQNRTAQAPPTSQPAPNVTTLGATELLLQWEAPAEPNGFILGYVVHQREAPFDGGDGVPVESVDEATRSLVVDGLKPFTRYQYQVESYTEAGGTFSEWSEGRTGEAAPSGVYPPEVRAVSSTSLQVNWTEPASPNGIITNYSIFNTTTGGDRDLLLTSSSSPGSLVLSGLEPFTEYGFLVEVCTVPGCNTSEVQTGRTGESAPAAQPRPTAMNVNATSVELTWEAPAQPNGIISSYTVHRRTPSLLPTPARNDVGVSFTGTGYATFAPSSPSSFENNLSFRFRTLGCCGLLFYTINAAETDMFAVELRDGVPWFVFDAGSGPGVVRPESDARFDDGEWHTLIVNQRGNTGTVTVDGTHTGSGESEGLSTVIGYTTHHVGGLPPDAALRTINADPNSQATLSGERFAGCLYNVLFNEVQLDFSAGFSGVGSPDRGCPVDLTRTMQLLGGGYFSLVENIVTGNSFNVSFWFRTTHSDGLLFLMSANGETRCGIELRDSYLRFIIANADAVVLDRPCNGEWHSVTILQEDTLLLITVDEELSESYTLPDSESEMLSSRIFFGGVPSDSGDFSMVGDASLNTDAPFSGCIRLPEPFLYVNNQPVVGTVAESEFVNFDGCGSTAGASCVPSWHEVDTRAERSFTDTDLTPFSAYLYRVVAMNTAGSAYSAWQSTATSQSAPADVGAVSLLTATSTSLVVTWSSPEVPNGLITDYSVEATPYPTMEGHTGAMDTLSITEPEQRLKATLDNLLPFTNYSVTLSASTSAGIGIGPVVILTTRESAPEGVQPAYVTVFGSQSLTLSWRPPNTPNGLITEYTLYVDGVAHFSGQARNTTVGSLMPSTLYTFLIQACTIAECSNSSESSNTTLPDRPDGLDPPVVTPLTPTALEITWSPPDIPNGEILYYQLQQVTDNGDVIQVLFRDFGFSYELTDLTPNTVYRFRVLATNAGGTTASEVGQNTTLEDAPDGLSPPVTTVINSTAIHIGWQEPSRPNGLITEYILSRNGMEIFRGISFMYTDTALQPFTYYSYYFQACTSGNCSASTPIVARTDEDVPEGIVPLSVTFVASDTVSFTVNEVTQPNGIVRYVVALTGVFSSIPGSIEETREVFNDTEVGTEEVEELVPFTRYQIVLTVSNSAGTLSGEVQTFTTDPAAPEGLLPPDLFLLDATTLAVSWSAPEQPNDNITRYELKIYNNTDSSLMLDQGQNTSAVVYNLRPFTNYSICLTVYNSVGNTSATGKIQTGETAPTGFDEVVVERIQARSVFLLWEAPAQPNGVLVVYIVLQNEREIANVTPPMVEYNVTGLLPYTDYQFSIQACTSAGCVEGPSVDVATSEDVPEGVEAPTVRNGLPGQVLVTWNVPSHPNGELLQYFIQRAQNGDQEYSNICNQSAAVIRACGDTRLRPYTNYSYRIVAVNGAGSTVGPSRSILTPEAAPEGVFAPVLSVLSTTSIEVSFQPPSIPNGVIVSYSLTRQSPSTSTPTTIALNIDNLPYINGSFSYMDTSLSPFTNYTYFLTVCTSATDGCSNSDAVWAVTDEAIPSGLQAPVVSTINESSILVSWEQPTQPNGIIGSFILLQRSFGFDVPANLETLTNCCEAYLNRNHTVVGDSCSRVAFTDGTLFSNTVLDLEAFSNYRYCIVATNSAGSTFSPSSNITQTSAAPMPISGPNLNASTVNSTAIFLSWTSLDVSQLLGPFDGYTLYGRVAGDSASGEIFLSGEEDYTATDLVASTEYIFQVSVSNGRGSSFSNAASATTEEGIPANLSAPRVEVASATAIQVSWSAPNEPNGVIISYTIFLNSVVYHNQSSPGSLTIDGLAPYSEQTVRVEACTRFGCTLSPLVTVRTFESAPVGLASPTVQITGPYSTNISWVPPTEPNGINTSYQLFQREGVSGEPALIFYGLALRYVAMNLLPFTLYGFEVYAINGGGNVSSGVTVGTTDEARPTSVDAPTATVVSATEIGLSWREPQEINGMLIGYSLYRNSIPLLTFESRISYTDSNLEPFIEYTYSVEACTNAGCTLSDSVTNTTLEAVPEMVSQPTFLEVQARSLVIAWEEPGRRNGIITQYVLYQVDDGGNITVLSDGLERMVALDNLTPFTTYSFYVDTCNGAGCTSSPTVSETTLQAPPQGVRAPIVRDLSSTSANIEWVPPDFPNGDITNYTIRRGTEDASSVIVFEGLALSYIDMGLLANTHYSYTVTANNAGGSTESAPSYIQTIPDLAGGIVPPNVTVLGPTSIRVTWAPPEFPNGNISLYILYMDNIAVFSGIGFEYSREDLTPFTTYTFFYEVRNQAGSAGSVSVAGRTEPSEPEGVAPPTLVVLGSSAIRVEWQQPSLPNGIISAYRVRRRLYGNVPTEFIHFVTQDTSVMVFQNSGLDPYTRYEYRLEVFNKAGSTLSEFADARTEEDIPEGVFPPNILSSNIMARNLSATWSVPTHPNGVITGYRLEYRLLLDPMTNLPGEVVTAAETPASVTTATALGLLPVTTYEFRVVAINGAGEGFSQWEVVTTAEDIPEGITDIVVESRTSSSLSLSWGLPDRPNGQIREYILLLDGEIEHQTQLTTYQVTRLQPFTTYSLQLGACTSAGCAYGIVQLAGTEEAPPVGQATPTVTALGPRRVQITWELPSQVNGIILLYEILRQQDESTPTVILSTSDTVTREFEDVFVLPATTYGYSIAAHNSAGRVASEYKTITTPEAAPEGITAPVLTVISSSSIEVSWSTPSQPNGVISQYQVFRDGGGMQNVSVYVGLNRQFTDSNLTPFTQYSYIIQACTSGGCDLSPSATDTTLEALPQGFDDSSVQASPLTSTSIRVSWSVPLLPNGIIRNYSVVVSDGLSSIPIVRLDLSTDVTNLQPYTDYTATVGACNSIGCAEGTTVVRTLEDVPQFIAAPFLVALNPTTVYVQWEQPARPNGVITSYILRRDGLTIIEGNTQAYNDTNLLPNQGYFYTVQAFTSVGGSQQSPSSFIQTPPDTPEDISAPTLTVLGSDSIMAEWEVPGRRNGEIRNYILTVNGTVVFESPSVLEFRVEGLAPFTVYQFRVDACTTTCGNSSSVTERTGEATPTGQTPPRLSAPFQNTTVLGCLGPTCRTKWYHHSL</sequence>
<evidence type="ECO:0000259" key="17">
    <source>
        <dbReference type="PROSITE" id="PS50027"/>
    </source>
</evidence>
<dbReference type="InterPro" id="IPR036116">
    <property type="entry name" value="FN3_sf"/>
</dbReference>
<feature type="disulfide bond" evidence="14">
    <location>
        <begin position="28"/>
        <end position="45"/>
    </location>
</feature>
<dbReference type="PROSITE" id="PS01248">
    <property type="entry name" value="EGF_LAM_1"/>
    <property type="match status" value="2"/>
</dbReference>
<feature type="domain" description="Fibronectin type-III" evidence="18">
    <location>
        <begin position="1735"/>
        <end position="1821"/>
    </location>
</feature>
<proteinExistence type="predicted"/>
<comment type="subcellular location">
    <subcellularLocation>
        <location evidence="2">Cell projection</location>
    </subcellularLocation>
    <subcellularLocation>
        <location evidence="1">Secreted</location>
        <location evidence="1">Extracellular space</location>
        <location evidence="1">Extracellular matrix</location>
        <location evidence="1">Basement membrane</location>
    </subcellularLocation>
</comment>
<feature type="region of interest" description="Disordered" evidence="15">
    <location>
        <begin position="3524"/>
        <end position="3546"/>
    </location>
</feature>
<feature type="domain" description="Fibronectin type-III" evidence="18">
    <location>
        <begin position="1361"/>
        <end position="1454"/>
    </location>
</feature>
<feature type="disulfide bond" evidence="14">
    <location>
        <begin position="244"/>
        <end position="253"/>
    </location>
</feature>
<organism evidence="19 20">
    <name type="scientific">Geodia barretti</name>
    <name type="common">Barrett's horny sponge</name>
    <dbReference type="NCBI Taxonomy" id="519541"/>
    <lineage>
        <taxon>Eukaryota</taxon>
        <taxon>Metazoa</taxon>
        <taxon>Porifera</taxon>
        <taxon>Demospongiae</taxon>
        <taxon>Heteroscleromorpha</taxon>
        <taxon>Tetractinellida</taxon>
        <taxon>Astrophorina</taxon>
        <taxon>Geodiidae</taxon>
        <taxon>Geodia</taxon>
    </lineage>
</organism>
<dbReference type="FunFam" id="2.10.25.10:FF:000275">
    <property type="entry name" value="usherin"/>
    <property type="match status" value="1"/>
</dbReference>
<evidence type="ECO:0000256" key="12">
    <source>
        <dbReference type="ARBA" id="ARBA00023292"/>
    </source>
</evidence>
<feature type="domain" description="Laminin EGF-like" evidence="17">
    <location>
        <begin position="26"/>
        <end position="73"/>
    </location>
</feature>
<feature type="compositionally biased region" description="Low complexity" evidence="15">
    <location>
        <begin position="498"/>
        <end position="509"/>
    </location>
</feature>
<feature type="disulfide bond" evidence="14">
    <location>
        <begin position="76"/>
        <end position="93"/>
    </location>
</feature>